<gene>
    <name evidence="2" type="ORF">GGD88_002750</name>
</gene>
<evidence type="ECO:0000313" key="3">
    <source>
        <dbReference type="Proteomes" id="UP000555728"/>
    </source>
</evidence>
<organism evidence="2 3">
    <name type="scientific">Roseospira goensis</name>
    <dbReference type="NCBI Taxonomy" id="391922"/>
    <lineage>
        <taxon>Bacteria</taxon>
        <taxon>Pseudomonadati</taxon>
        <taxon>Pseudomonadota</taxon>
        <taxon>Alphaproteobacteria</taxon>
        <taxon>Rhodospirillales</taxon>
        <taxon>Rhodospirillaceae</taxon>
        <taxon>Roseospira</taxon>
    </lineage>
</organism>
<evidence type="ECO:0000313" key="2">
    <source>
        <dbReference type="EMBL" id="MBB4287007.1"/>
    </source>
</evidence>
<proteinExistence type="predicted"/>
<evidence type="ECO:0000256" key="1">
    <source>
        <dbReference type="SAM" id="Coils"/>
    </source>
</evidence>
<feature type="coiled-coil region" evidence="1">
    <location>
        <begin position="41"/>
        <end position="82"/>
    </location>
</feature>
<name>A0A7W6S2K1_9PROT</name>
<reference evidence="2 3" key="1">
    <citation type="submission" date="2020-08" db="EMBL/GenBank/DDBJ databases">
        <title>Genome sequencing of Purple Non-Sulfur Bacteria from various extreme environments.</title>
        <authorList>
            <person name="Mayer M."/>
        </authorList>
    </citation>
    <scope>NUCLEOTIDE SEQUENCE [LARGE SCALE GENOMIC DNA]</scope>
    <source>
        <strain evidence="2 3">JA135</strain>
    </source>
</reference>
<keyword evidence="3" id="KW-1185">Reference proteome</keyword>
<accession>A0A7W6S2K1</accession>
<dbReference type="AlphaFoldDB" id="A0A7W6S2K1"/>
<sequence>MPLGRPRRRRRSGPSGLVFLSLLLAAAAVAAGLWYGYSLLSQDLRDRLAAQERRLQEARQTLAAAEAARGRLSVELEEARARLRYMETRYERDVPSGAARRLHDLVVRMLDQGVPADRLAFLIEASEAAPQCAETPETRQLPVALPVTLPGGVVPAEAVTFADRRITVTAEGVIATDEQGRLEAWFDPAEPVQVRFSRLGGETAVVDGLLPLHHSMVVDGAEYRFTVTAGRPGLIEVTGLACAFP</sequence>
<protein>
    <submittedName>
        <fullName evidence="2">Uncharacterized protein</fullName>
    </submittedName>
</protein>
<dbReference type="EMBL" id="JACIGI010000025">
    <property type="protein sequence ID" value="MBB4287007.1"/>
    <property type="molecule type" value="Genomic_DNA"/>
</dbReference>
<dbReference type="Proteomes" id="UP000555728">
    <property type="component" value="Unassembled WGS sequence"/>
</dbReference>
<comment type="caution">
    <text evidence="2">The sequence shown here is derived from an EMBL/GenBank/DDBJ whole genome shotgun (WGS) entry which is preliminary data.</text>
</comment>
<keyword evidence="1" id="KW-0175">Coiled coil</keyword>
<dbReference type="RefSeq" id="WP_184436349.1">
    <property type="nucleotide sequence ID" value="NZ_JACIGI010000025.1"/>
</dbReference>